<comment type="caution">
    <text evidence="1">The sequence shown here is derived from an EMBL/GenBank/DDBJ whole genome shotgun (WGS) entry which is preliminary data.</text>
</comment>
<dbReference type="Gene3D" id="1.25.40.10">
    <property type="entry name" value="Tetratricopeptide repeat domain"/>
    <property type="match status" value="1"/>
</dbReference>
<dbReference type="EMBL" id="CAJNNW010027312">
    <property type="protein sequence ID" value="CAE8690709.1"/>
    <property type="molecule type" value="Genomic_DNA"/>
</dbReference>
<dbReference type="InterPro" id="IPR011990">
    <property type="entry name" value="TPR-like_helical_dom_sf"/>
</dbReference>
<evidence type="ECO:0000313" key="2">
    <source>
        <dbReference type="Proteomes" id="UP000626109"/>
    </source>
</evidence>
<protein>
    <submittedName>
        <fullName evidence="1">Uncharacterized protein</fullName>
    </submittedName>
</protein>
<feature type="non-terminal residue" evidence="1">
    <location>
        <position position="1"/>
    </location>
</feature>
<dbReference type="Proteomes" id="UP000626109">
    <property type="component" value="Unassembled WGS sequence"/>
</dbReference>
<organism evidence="1 2">
    <name type="scientific">Polarella glacialis</name>
    <name type="common">Dinoflagellate</name>
    <dbReference type="NCBI Taxonomy" id="89957"/>
    <lineage>
        <taxon>Eukaryota</taxon>
        <taxon>Sar</taxon>
        <taxon>Alveolata</taxon>
        <taxon>Dinophyceae</taxon>
        <taxon>Suessiales</taxon>
        <taxon>Suessiaceae</taxon>
        <taxon>Polarella</taxon>
    </lineage>
</organism>
<name>A0A813JWI8_POLGL</name>
<proteinExistence type="predicted"/>
<sequence>AFEQFKYAESILIANQAGNSQSTNLMAVTCNNMGCYYKKVGKLHGALSYLRRALQMEVDLNSDEVTVA</sequence>
<accession>A0A813JWI8</accession>
<gene>
    <name evidence="1" type="ORF">PGLA2088_LOCUS27072</name>
</gene>
<evidence type="ECO:0000313" key="1">
    <source>
        <dbReference type="EMBL" id="CAE8690709.1"/>
    </source>
</evidence>
<feature type="non-terminal residue" evidence="1">
    <location>
        <position position="68"/>
    </location>
</feature>
<reference evidence="1" key="1">
    <citation type="submission" date="2021-02" db="EMBL/GenBank/DDBJ databases">
        <authorList>
            <person name="Dougan E. K."/>
            <person name="Rhodes N."/>
            <person name="Thang M."/>
            <person name="Chan C."/>
        </authorList>
    </citation>
    <scope>NUCLEOTIDE SEQUENCE</scope>
</reference>
<dbReference type="SUPFAM" id="SSF48452">
    <property type="entry name" value="TPR-like"/>
    <property type="match status" value="1"/>
</dbReference>
<dbReference type="AlphaFoldDB" id="A0A813JWI8"/>